<dbReference type="Gene3D" id="3.40.50.2300">
    <property type="match status" value="2"/>
</dbReference>
<dbReference type="Pfam" id="PF13407">
    <property type="entry name" value="Peripla_BP_4"/>
    <property type="match status" value="1"/>
</dbReference>
<accession>Q0RU63</accession>
<feature type="domain" description="Periplasmic binding protein" evidence="1">
    <location>
        <begin position="19"/>
        <end position="255"/>
    </location>
</feature>
<dbReference type="EMBL" id="CT573213">
    <property type="protein sequence ID" value="CAJ58881.1"/>
    <property type="molecule type" value="Genomic_DNA"/>
</dbReference>
<dbReference type="eggNOG" id="COG1879">
    <property type="taxonomic scope" value="Bacteria"/>
</dbReference>
<evidence type="ECO:0000313" key="3">
    <source>
        <dbReference type="Proteomes" id="UP000000657"/>
    </source>
</evidence>
<protein>
    <recommendedName>
        <fullName evidence="1">Periplasmic binding protein domain-containing protein</fullName>
    </recommendedName>
</protein>
<dbReference type="STRING" id="326424.FRAAL0203"/>
<dbReference type="InterPro" id="IPR028082">
    <property type="entry name" value="Peripla_BP_I"/>
</dbReference>
<dbReference type="SUPFAM" id="SSF53822">
    <property type="entry name" value="Periplasmic binding protein-like I"/>
    <property type="match status" value="1"/>
</dbReference>
<sequence length="304" mass="32460">MVVLEANVPIARRIDEERAAAAEALGWKYSKIVIGTGAEDAAKAMSQALDQKPDFIFEAGYNMSAFGDQVARAQSQGVKIIAQCITDKPSGPLIAVDCDLHSTDLMAKATAAYIAAHGNGEDVIQLLSSTAFPIDDYYGKSLANQLKPWCPKCEVKTVSFQLSDLGTKLPGMVVSALQRDPDTTYIVSSFGDALTGVEPALAAAGLTGKVKIGGYLPGVDQYQALRDKKQVFWAQDQAPIAGWREMDIAVRAAVGDPISTVTNTAPVSQVLTSDNIGSASFDTSGFWLGVRDFADTYKKLWLLS</sequence>
<name>Q0RU63_FRAAA</name>
<reference evidence="2 3" key="1">
    <citation type="journal article" date="2007" name="Genome Res.">
        <title>Genome characteristics of facultatively symbiotic Frankia sp. strains reflect host range and host plant biogeography.</title>
        <authorList>
            <person name="Normand P."/>
            <person name="Lapierre P."/>
            <person name="Tisa L.S."/>
            <person name="Gogarten J.P."/>
            <person name="Alloisio N."/>
            <person name="Bagnarol E."/>
            <person name="Bassi C.A."/>
            <person name="Berry A.M."/>
            <person name="Bickhart D.M."/>
            <person name="Choisne N."/>
            <person name="Couloux A."/>
            <person name="Cournoyer B."/>
            <person name="Cruveiller S."/>
            <person name="Daubin V."/>
            <person name="Demange N."/>
            <person name="Francino M.P."/>
            <person name="Goltsman E."/>
            <person name="Huang Y."/>
            <person name="Kopp O.R."/>
            <person name="Labarre L."/>
            <person name="Lapidus A."/>
            <person name="Lavire C."/>
            <person name="Marechal J."/>
            <person name="Martinez M."/>
            <person name="Mastronunzio J.E."/>
            <person name="Mullin B.C."/>
            <person name="Niemann J."/>
            <person name="Pujic P."/>
            <person name="Rawnsley T."/>
            <person name="Rouy Z."/>
            <person name="Schenowitz C."/>
            <person name="Sellstedt A."/>
            <person name="Tavares F."/>
            <person name="Tomkins J.P."/>
            <person name="Vallenet D."/>
            <person name="Valverde C."/>
            <person name="Wall L.G."/>
            <person name="Wang Y."/>
            <person name="Medigue C."/>
            <person name="Benson D.R."/>
        </authorList>
    </citation>
    <scope>NUCLEOTIDE SEQUENCE [LARGE SCALE GENOMIC DNA]</scope>
    <source>
        <strain evidence="3">DSM 45986 / CECT 9034 / ACN14a</strain>
    </source>
</reference>
<dbReference type="KEGG" id="fal:FRAAL0203"/>
<evidence type="ECO:0000259" key="1">
    <source>
        <dbReference type="Pfam" id="PF13407"/>
    </source>
</evidence>
<organism evidence="2 3">
    <name type="scientific">Frankia alni (strain DSM 45986 / CECT 9034 / ACN14a)</name>
    <dbReference type="NCBI Taxonomy" id="326424"/>
    <lineage>
        <taxon>Bacteria</taxon>
        <taxon>Bacillati</taxon>
        <taxon>Actinomycetota</taxon>
        <taxon>Actinomycetes</taxon>
        <taxon>Frankiales</taxon>
        <taxon>Frankiaceae</taxon>
        <taxon>Frankia</taxon>
    </lineage>
</organism>
<proteinExistence type="predicted"/>
<dbReference type="Proteomes" id="UP000000657">
    <property type="component" value="Chromosome"/>
</dbReference>
<keyword evidence="3" id="KW-1185">Reference proteome</keyword>
<gene>
    <name evidence="2" type="ordered locus">FRAAL0203</name>
</gene>
<evidence type="ECO:0000313" key="2">
    <source>
        <dbReference type="EMBL" id="CAJ58881.1"/>
    </source>
</evidence>
<dbReference type="InterPro" id="IPR025997">
    <property type="entry name" value="SBP_2_dom"/>
</dbReference>
<dbReference type="AlphaFoldDB" id="Q0RU63"/>
<dbReference type="HOGENOM" id="CLU_914499_0_0_11"/>